<evidence type="ECO:0000313" key="9">
    <source>
        <dbReference type="Proteomes" id="UP000231279"/>
    </source>
</evidence>
<evidence type="ECO:0000256" key="5">
    <source>
        <dbReference type="PROSITE-ProRule" id="PRU10055"/>
    </source>
</evidence>
<dbReference type="PANTHER" id="PTHR10353:SF137">
    <property type="entry name" value="MYROSINASE 3-RELATED"/>
    <property type="match status" value="1"/>
</dbReference>
<evidence type="ECO:0000256" key="7">
    <source>
        <dbReference type="RuleBase" id="RU004468"/>
    </source>
</evidence>
<gene>
    <name evidence="8" type="ORF">CDL12_13749</name>
</gene>
<dbReference type="Proteomes" id="UP000231279">
    <property type="component" value="Unassembled WGS sequence"/>
</dbReference>
<dbReference type="PRINTS" id="PR00131">
    <property type="entry name" value="GLHYDRLASE1"/>
</dbReference>
<organism evidence="8 9">
    <name type="scientific">Handroanthus impetiginosus</name>
    <dbReference type="NCBI Taxonomy" id="429701"/>
    <lineage>
        <taxon>Eukaryota</taxon>
        <taxon>Viridiplantae</taxon>
        <taxon>Streptophyta</taxon>
        <taxon>Embryophyta</taxon>
        <taxon>Tracheophyta</taxon>
        <taxon>Spermatophyta</taxon>
        <taxon>Magnoliopsida</taxon>
        <taxon>eudicotyledons</taxon>
        <taxon>Gunneridae</taxon>
        <taxon>Pentapetalae</taxon>
        <taxon>asterids</taxon>
        <taxon>lamiids</taxon>
        <taxon>Lamiales</taxon>
        <taxon>Bignoniaceae</taxon>
        <taxon>Crescentiina</taxon>
        <taxon>Tabebuia alliance</taxon>
        <taxon>Handroanthus</taxon>
    </lineage>
</organism>
<evidence type="ECO:0000256" key="6">
    <source>
        <dbReference type="RuleBase" id="RU003690"/>
    </source>
</evidence>
<comment type="caution">
    <text evidence="8">The sequence shown here is derived from an EMBL/GenBank/DDBJ whole genome shotgun (WGS) entry which is preliminary data.</text>
</comment>
<dbReference type="EC" id="3.2.1.125" evidence="8"/>
<evidence type="ECO:0000256" key="4">
    <source>
        <dbReference type="ARBA" id="ARBA00023295"/>
    </source>
</evidence>
<dbReference type="Gene3D" id="3.20.20.80">
    <property type="entry name" value="Glycosidases"/>
    <property type="match status" value="1"/>
</dbReference>
<dbReference type="AlphaFoldDB" id="A0A2G9H821"/>
<feature type="active site" description="Nucleophile" evidence="5">
    <location>
        <position position="441"/>
    </location>
</feature>
<dbReference type="SUPFAM" id="SSF51445">
    <property type="entry name" value="(Trans)glycosidases"/>
    <property type="match status" value="1"/>
</dbReference>
<comment type="similarity">
    <text evidence="1 6">Belongs to the glycosyl hydrolase 1 family.</text>
</comment>
<dbReference type="GO" id="GO:0005975">
    <property type="term" value="P:carbohydrate metabolic process"/>
    <property type="evidence" value="ECO:0007669"/>
    <property type="project" value="InterPro"/>
</dbReference>
<dbReference type="EMBL" id="NKXS01002442">
    <property type="protein sequence ID" value="PIN13633.1"/>
    <property type="molecule type" value="Genomic_DNA"/>
</dbReference>
<dbReference type="OrthoDB" id="65569at2759"/>
<keyword evidence="4 7" id="KW-0326">Glycosidase</keyword>
<dbReference type="STRING" id="429701.A0A2G9H821"/>
<dbReference type="FunFam" id="3.20.20.80:FF:000022">
    <property type="entry name" value="Beta-glucosidase 11"/>
    <property type="match status" value="1"/>
</dbReference>
<dbReference type="InterPro" id="IPR018120">
    <property type="entry name" value="Glyco_hydro_1_AS"/>
</dbReference>
<proteinExistence type="inferred from homology"/>
<name>A0A2G9H821_9LAMI</name>
<dbReference type="InterPro" id="IPR033132">
    <property type="entry name" value="GH_1_N_CS"/>
</dbReference>
<evidence type="ECO:0000313" key="8">
    <source>
        <dbReference type="EMBL" id="PIN13633.1"/>
    </source>
</evidence>
<protein>
    <submittedName>
        <fullName evidence="8">Beta-glucosidase, lactase phlorizinhydrolase</fullName>
        <ecNumber evidence="8">3.2.1.125</ecNumber>
    </submittedName>
</protein>
<keyword evidence="9" id="KW-1185">Reference proteome</keyword>
<evidence type="ECO:0000256" key="2">
    <source>
        <dbReference type="ARBA" id="ARBA00022589"/>
    </source>
</evidence>
<sequence>MADQNGSNLAIVITREQPVVPIERDNSNLRRGEFPDDFIFGTGTSAFQVEGAAAVDGKGLSIWDDFTLRTPNRIADGSNGNVAADMYNRFKEDIRTMKAMGFDAYRFSISWPRILPGGRPSAGINRKGIEYYNELIDTIIAHGMKPFVTLFHWDLPDILEKEYHGFLSKKIVDDFREFAELCFWEFGDRVKFWTTINEPWTVAVLGYVRGTFPPSKVSCPPHRVLTKLPAHRCIQHPDACVPITRTYSDVKYDKSHPAKDTYTAARNLLLCHAATVNLYRTKFKVFQKGQIGIVLNSHWYAPLDENSPDDVAAARRAVDFMLGWFLDPVLYGRYPQNMIDNVPPENLAPFTPVESQMLKGSVDYVGINYYTTNYVTTDTTPEGVGYDADMRVEFSTVDKNGKPIGDPSGSTWLTIVPWGIYEHLVYLKTTYPYIPSIYITENGVSDRNDYKLTAKQACVDPARTKYHQDHLANILKAINQDKVDVRGYFVWSWCDNFEWAEGYTSRFGINYIDFINNQARYPKNSAVWLAMFLRGERIVGPLTNKRSIEENYENGSEKRLKALQE</sequence>
<accession>A0A2G9H821</accession>
<evidence type="ECO:0000256" key="3">
    <source>
        <dbReference type="ARBA" id="ARBA00022801"/>
    </source>
</evidence>
<keyword evidence="2" id="KW-0017">Alkaloid metabolism</keyword>
<evidence type="ECO:0000256" key="1">
    <source>
        <dbReference type="ARBA" id="ARBA00010838"/>
    </source>
</evidence>
<reference evidence="9" key="1">
    <citation type="journal article" date="2018" name="Gigascience">
        <title>Genome assembly of the Pink Ipe (Handroanthus impetiginosus, Bignoniaceae), a highly valued, ecologically keystone Neotropical timber forest tree.</title>
        <authorList>
            <person name="Silva-Junior O.B."/>
            <person name="Grattapaglia D."/>
            <person name="Novaes E."/>
            <person name="Collevatti R.G."/>
        </authorList>
    </citation>
    <scope>NUCLEOTIDE SEQUENCE [LARGE SCALE GENOMIC DNA]</scope>
    <source>
        <strain evidence="9">cv. UFG-1</strain>
    </source>
</reference>
<dbReference type="Pfam" id="PF00232">
    <property type="entry name" value="Glyco_hydro_1"/>
    <property type="match status" value="1"/>
</dbReference>
<dbReference type="PROSITE" id="PS00572">
    <property type="entry name" value="GLYCOSYL_HYDROL_F1_1"/>
    <property type="match status" value="1"/>
</dbReference>
<dbReference type="GO" id="GO:0009821">
    <property type="term" value="P:alkaloid biosynthetic process"/>
    <property type="evidence" value="ECO:0007669"/>
    <property type="project" value="UniProtKB-ARBA"/>
</dbReference>
<dbReference type="GO" id="GO:0050247">
    <property type="term" value="F:raucaffricine beta-glucosidase activity"/>
    <property type="evidence" value="ECO:0007669"/>
    <property type="project" value="UniProtKB-EC"/>
</dbReference>
<keyword evidence="3 7" id="KW-0378">Hydrolase</keyword>
<dbReference type="InterPro" id="IPR017853">
    <property type="entry name" value="GH"/>
</dbReference>
<dbReference type="PROSITE" id="PS00653">
    <property type="entry name" value="GLYCOSYL_HYDROL_F1_2"/>
    <property type="match status" value="1"/>
</dbReference>
<dbReference type="PANTHER" id="PTHR10353">
    <property type="entry name" value="GLYCOSYL HYDROLASE"/>
    <property type="match status" value="1"/>
</dbReference>
<dbReference type="InterPro" id="IPR001360">
    <property type="entry name" value="Glyco_hydro_1"/>
</dbReference>